<comment type="caution">
    <text evidence="2">The sequence shown here is derived from an EMBL/GenBank/DDBJ whole genome shotgun (WGS) entry which is preliminary data.</text>
</comment>
<feature type="compositionally biased region" description="Basic and acidic residues" evidence="1">
    <location>
        <begin position="231"/>
        <end position="264"/>
    </location>
</feature>
<evidence type="ECO:0000313" key="2">
    <source>
        <dbReference type="EMBL" id="KAK9008278.1"/>
    </source>
</evidence>
<organism evidence="2 3">
    <name type="scientific">Hibiscus sabdariffa</name>
    <name type="common">roselle</name>
    <dbReference type="NCBI Taxonomy" id="183260"/>
    <lineage>
        <taxon>Eukaryota</taxon>
        <taxon>Viridiplantae</taxon>
        <taxon>Streptophyta</taxon>
        <taxon>Embryophyta</taxon>
        <taxon>Tracheophyta</taxon>
        <taxon>Spermatophyta</taxon>
        <taxon>Magnoliopsida</taxon>
        <taxon>eudicotyledons</taxon>
        <taxon>Gunneridae</taxon>
        <taxon>Pentapetalae</taxon>
        <taxon>rosids</taxon>
        <taxon>malvids</taxon>
        <taxon>Malvales</taxon>
        <taxon>Malvaceae</taxon>
        <taxon>Malvoideae</taxon>
        <taxon>Hibiscus</taxon>
    </lineage>
</organism>
<protein>
    <submittedName>
        <fullName evidence="2">Uncharacterized protein</fullName>
    </submittedName>
</protein>
<reference evidence="2 3" key="1">
    <citation type="journal article" date="2024" name="G3 (Bethesda)">
        <title>Genome assembly of Hibiscus sabdariffa L. provides insights into metabolisms of medicinal natural products.</title>
        <authorList>
            <person name="Kim T."/>
        </authorList>
    </citation>
    <scope>NUCLEOTIDE SEQUENCE [LARGE SCALE GENOMIC DNA]</scope>
    <source>
        <strain evidence="2">TK-2024</strain>
        <tissue evidence="2">Old leaves</tissue>
    </source>
</reference>
<evidence type="ECO:0000256" key="1">
    <source>
        <dbReference type="SAM" id="MobiDB-lite"/>
    </source>
</evidence>
<proteinExistence type="predicted"/>
<sequence>MRFHPWKTVITRKIDVLSSVESCINQETINLWFLKGIRQYKLTLLRFRLDGLESKNEIGAWKHVERISGLYGYSFQAKLPFPPSIKMELLPDGKINMPINHSLDSLRLCFKTLMLFRVLEVASVLESLASMILDEVSLAFWLMESYSPSPKLWQTWQERLGLVAARLHECSSKSLRIEVKAHSHAIAEFPSFLSTETVFIGFLHQRMKKGVAEEKGSNLKPTTLPNPFFSLDRDRVGDGPNRQGKEEYEDLHQRMKKGVAEEKG</sequence>
<feature type="region of interest" description="Disordered" evidence="1">
    <location>
        <begin position="223"/>
        <end position="264"/>
    </location>
</feature>
<gene>
    <name evidence="2" type="ORF">V6N11_075178</name>
</gene>
<name>A0ABR2R5Q9_9ROSI</name>
<dbReference type="EMBL" id="JBBPBN010000026">
    <property type="protein sequence ID" value="KAK9008278.1"/>
    <property type="molecule type" value="Genomic_DNA"/>
</dbReference>
<evidence type="ECO:0000313" key="3">
    <source>
        <dbReference type="Proteomes" id="UP001396334"/>
    </source>
</evidence>
<accession>A0ABR2R5Q9</accession>
<keyword evidence="3" id="KW-1185">Reference proteome</keyword>
<dbReference type="Proteomes" id="UP001396334">
    <property type="component" value="Unassembled WGS sequence"/>
</dbReference>